<proteinExistence type="predicted"/>
<comment type="caution">
    <text evidence="2">The sequence shown here is derived from an EMBL/GenBank/DDBJ whole genome shotgun (WGS) entry which is preliminary data.</text>
</comment>
<gene>
    <name evidence="2" type="ORF">NDU88_001881</name>
</gene>
<evidence type="ECO:0000313" key="3">
    <source>
        <dbReference type="Proteomes" id="UP001066276"/>
    </source>
</evidence>
<name>A0AAV7T0V2_PLEWA</name>
<organism evidence="2 3">
    <name type="scientific">Pleurodeles waltl</name>
    <name type="common">Iberian ribbed newt</name>
    <dbReference type="NCBI Taxonomy" id="8319"/>
    <lineage>
        <taxon>Eukaryota</taxon>
        <taxon>Metazoa</taxon>
        <taxon>Chordata</taxon>
        <taxon>Craniata</taxon>
        <taxon>Vertebrata</taxon>
        <taxon>Euteleostomi</taxon>
        <taxon>Amphibia</taxon>
        <taxon>Batrachia</taxon>
        <taxon>Caudata</taxon>
        <taxon>Salamandroidea</taxon>
        <taxon>Salamandridae</taxon>
        <taxon>Pleurodelinae</taxon>
        <taxon>Pleurodeles</taxon>
    </lineage>
</organism>
<dbReference type="AlphaFoldDB" id="A0AAV7T0V2"/>
<keyword evidence="3" id="KW-1185">Reference proteome</keyword>
<accession>A0AAV7T0V2</accession>
<feature type="region of interest" description="Disordered" evidence="1">
    <location>
        <begin position="36"/>
        <end position="77"/>
    </location>
</feature>
<evidence type="ECO:0000256" key="1">
    <source>
        <dbReference type="SAM" id="MobiDB-lite"/>
    </source>
</evidence>
<sequence>MGEGTGSHCQESAVAAPGFMSGGRARQFISESTRWVEGRAHPHSPLKGTQPAFLARRDRSCQSKGRPHPTPTEDAKAGRIAGVLLTDHVWQCVRSGVPAACTPGLPALNLPAVCGPGSSV</sequence>
<evidence type="ECO:0000313" key="2">
    <source>
        <dbReference type="EMBL" id="KAJ1170000.1"/>
    </source>
</evidence>
<reference evidence="2" key="1">
    <citation type="journal article" date="2022" name="bioRxiv">
        <title>Sequencing and chromosome-scale assembly of the giantPleurodeles waltlgenome.</title>
        <authorList>
            <person name="Brown T."/>
            <person name="Elewa A."/>
            <person name="Iarovenko S."/>
            <person name="Subramanian E."/>
            <person name="Araus A.J."/>
            <person name="Petzold A."/>
            <person name="Susuki M."/>
            <person name="Suzuki K.-i.T."/>
            <person name="Hayashi T."/>
            <person name="Toyoda A."/>
            <person name="Oliveira C."/>
            <person name="Osipova E."/>
            <person name="Leigh N.D."/>
            <person name="Simon A."/>
            <person name="Yun M.H."/>
        </authorList>
    </citation>
    <scope>NUCLEOTIDE SEQUENCE</scope>
    <source>
        <strain evidence="2">20211129_DDA</strain>
        <tissue evidence="2">Liver</tissue>
    </source>
</reference>
<protein>
    <submittedName>
        <fullName evidence="2">Uncharacterized protein</fullName>
    </submittedName>
</protein>
<dbReference type="EMBL" id="JANPWB010000007">
    <property type="protein sequence ID" value="KAJ1170000.1"/>
    <property type="molecule type" value="Genomic_DNA"/>
</dbReference>
<dbReference type="Proteomes" id="UP001066276">
    <property type="component" value="Chromosome 4_1"/>
</dbReference>